<dbReference type="PANTHER" id="PTHR22953">
    <property type="entry name" value="ACID PHOSPHATASE RELATED"/>
    <property type="match status" value="1"/>
</dbReference>
<dbReference type="SUPFAM" id="SSF56300">
    <property type="entry name" value="Metallo-dependent phosphatases"/>
    <property type="match status" value="1"/>
</dbReference>
<dbReference type="PANTHER" id="PTHR22953:SF153">
    <property type="entry name" value="PURPLE ACID PHOSPHATASE"/>
    <property type="match status" value="1"/>
</dbReference>
<protein>
    <submittedName>
        <fullName evidence="3">Metallophosphoesterase</fullName>
    </submittedName>
</protein>
<evidence type="ECO:0000313" key="4">
    <source>
        <dbReference type="Proteomes" id="UP000634780"/>
    </source>
</evidence>
<evidence type="ECO:0000313" key="3">
    <source>
        <dbReference type="EMBL" id="MBJ3809098.1"/>
    </source>
</evidence>
<dbReference type="EMBL" id="JAEKOZ010000010">
    <property type="protein sequence ID" value="MBJ3809098.1"/>
    <property type="molecule type" value="Genomic_DNA"/>
</dbReference>
<dbReference type="Proteomes" id="UP000634780">
    <property type="component" value="Unassembled WGS sequence"/>
</dbReference>
<organism evidence="3 4">
    <name type="scientific">Streptomyces flavofungini</name>
    <dbReference type="NCBI Taxonomy" id="68200"/>
    <lineage>
        <taxon>Bacteria</taxon>
        <taxon>Bacillati</taxon>
        <taxon>Actinomycetota</taxon>
        <taxon>Actinomycetes</taxon>
        <taxon>Kitasatosporales</taxon>
        <taxon>Streptomycetaceae</taxon>
        <taxon>Streptomyces</taxon>
    </lineage>
</organism>
<feature type="domain" description="Calcineurin-like phosphoesterase" evidence="2">
    <location>
        <begin position="50"/>
        <end position="227"/>
    </location>
</feature>
<comment type="caution">
    <text evidence="3">The sequence shown here is derived from an EMBL/GenBank/DDBJ whole genome shotgun (WGS) entry which is preliminary data.</text>
</comment>
<keyword evidence="1" id="KW-0732">Signal</keyword>
<dbReference type="InterPro" id="IPR029052">
    <property type="entry name" value="Metallo-depent_PP-like"/>
</dbReference>
<keyword evidence="4" id="KW-1185">Reference proteome</keyword>
<sequence length="318" mass="34150">MNQAKPVRRVVWGTVLGVVTVAGLGGGLAVSAPLTQDDRDAARAAAATVTVAVAGDICGSACNQTAPVVKSMDPQAVLTAGDNAYDSGSASEFRDKYDPYWGQFSKVVHPSPGNHEYRTSGAKGYFDYFGGKGVHVGERGKGYYSFDVGDWHLVALNSNLGSTADKTQREWLAKDLGASTKPCTMAYWHHPRFSSGDHGDQTTMSSHYKILTDHRADVVVAGHDHHYERFAPAMADGRKDEANGLRQFVIGTGGRTLYSKTTSSKGPSEVFHNRTFGVGRFDLSATGYKFTFRPVDGRTFTDSVSGTCHSKPGARQGN</sequence>
<dbReference type="RefSeq" id="WP_198897837.1">
    <property type="nucleotide sequence ID" value="NZ_BMVR01000007.1"/>
</dbReference>
<dbReference type="InterPro" id="IPR039331">
    <property type="entry name" value="PAPs-like"/>
</dbReference>
<dbReference type="Gene3D" id="3.60.21.10">
    <property type="match status" value="1"/>
</dbReference>
<accession>A0ABS0X7B3</accession>
<dbReference type="InterPro" id="IPR004843">
    <property type="entry name" value="Calcineurin-like_PHP"/>
</dbReference>
<evidence type="ECO:0000259" key="2">
    <source>
        <dbReference type="Pfam" id="PF00149"/>
    </source>
</evidence>
<name>A0ABS0X7B3_9ACTN</name>
<reference evidence="3 4" key="1">
    <citation type="submission" date="2020-12" db="EMBL/GenBank/DDBJ databases">
        <title>Streptomyces typhae sp. nov., a novel endophytic actinomycete isolated from the root of cattail pollen (Typha angustifolia L.).</title>
        <authorList>
            <person name="Peng C."/>
            <person name="Liu C."/>
        </authorList>
    </citation>
    <scope>NUCLEOTIDE SEQUENCE [LARGE SCALE GENOMIC DNA]</scope>
    <source>
        <strain evidence="3 4">JCM 4753</strain>
    </source>
</reference>
<proteinExistence type="predicted"/>
<evidence type="ECO:0000256" key="1">
    <source>
        <dbReference type="ARBA" id="ARBA00022729"/>
    </source>
</evidence>
<dbReference type="Pfam" id="PF00149">
    <property type="entry name" value="Metallophos"/>
    <property type="match status" value="1"/>
</dbReference>
<gene>
    <name evidence="3" type="ORF">JGB26_18560</name>
</gene>